<dbReference type="OMA" id="RSCFWIC"/>
<protein>
    <submittedName>
        <fullName evidence="6">Protein NDR1-like</fullName>
    </submittedName>
</protein>
<keyword evidence="4" id="KW-0472">Membrane</keyword>
<evidence type="ECO:0000313" key="6">
    <source>
        <dbReference type="RefSeq" id="XP_010267775.1"/>
    </source>
</evidence>
<name>A0A1U8ANM5_NELNU</name>
<evidence type="ECO:0000313" key="5">
    <source>
        <dbReference type="Proteomes" id="UP000189703"/>
    </source>
</evidence>
<keyword evidence="5" id="KW-1185">Reference proteome</keyword>
<dbReference type="InterPro" id="IPR004864">
    <property type="entry name" value="LEA_2"/>
</dbReference>
<dbReference type="GO" id="GO:0005886">
    <property type="term" value="C:plasma membrane"/>
    <property type="evidence" value="ECO:0000318"/>
    <property type="project" value="GO_Central"/>
</dbReference>
<comment type="subcellular location">
    <subcellularLocation>
        <location evidence="1">Membrane</location>
        <topology evidence="1">Single-pass membrane protein</topology>
    </subcellularLocation>
</comment>
<evidence type="ECO:0000256" key="4">
    <source>
        <dbReference type="ARBA" id="ARBA00023136"/>
    </source>
</evidence>
<organism evidence="5 6">
    <name type="scientific">Nelumbo nucifera</name>
    <name type="common">Sacred lotus</name>
    <dbReference type="NCBI Taxonomy" id="4432"/>
    <lineage>
        <taxon>Eukaryota</taxon>
        <taxon>Viridiplantae</taxon>
        <taxon>Streptophyta</taxon>
        <taxon>Embryophyta</taxon>
        <taxon>Tracheophyta</taxon>
        <taxon>Spermatophyta</taxon>
        <taxon>Magnoliopsida</taxon>
        <taxon>Proteales</taxon>
        <taxon>Nelumbonaceae</taxon>
        <taxon>Nelumbo</taxon>
    </lineage>
</organism>
<dbReference type="PANTHER" id="PTHR31415">
    <property type="entry name" value="OS05G0367900 PROTEIN"/>
    <property type="match status" value="1"/>
</dbReference>
<dbReference type="GO" id="GO:0098542">
    <property type="term" value="P:defense response to other organism"/>
    <property type="evidence" value="ECO:0007669"/>
    <property type="project" value="InterPro"/>
</dbReference>
<dbReference type="AlphaFoldDB" id="A0A1U8ANM5"/>
<keyword evidence="3" id="KW-1133">Transmembrane helix</keyword>
<keyword evidence="2" id="KW-0812">Transmembrane</keyword>
<dbReference type="eggNOG" id="ENOG502RZ5H">
    <property type="taxonomic scope" value="Eukaryota"/>
</dbReference>
<dbReference type="Proteomes" id="UP000189703">
    <property type="component" value="Unplaced"/>
</dbReference>
<accession>A0A1U8ANM5</accession>
<dbReference type="PANTHER" id="PTHR31415:SF52">
    <property type="entry name" value="LATE EMBRYOGENESIS ABUNDANT (LEA) HYDROXYPROLINE-RICH GLYCOPROTEIN FAMILY-RELATED"/>
    <property type="match status" value="1"/>
</dbReference>
<evidence type="ECO:0000256" key="1">
    <source>
        <dbReference type="ARBA" id="ARBA00004167"/>
    </source>
</evidence>
<dbReference type="RefSeq" id="XP_010267775.1">
    <property type="nucleotide sequence ID" value="XM_010269473.2"/>
</dbReference>
<dbReference type="GeneID" id="104604904"/>
<reference evidence="6" key="1">
    <citation type="submission" date="2025-08" db="UniProtKB">
        <authorList>
            <consortium name="RefSeq"/>
        </authorList>
    </citation>
    <scope>IDENTIFICATION</scope>
</reference>
<evidence type="ECO:0000256" key="2">
    <source>
        <dbReference type="ARBA" id="ARBA00022692"/>
    </source>
</evidence>
<proteinExistence type="predicted"/>
<evidence type="ECO:0000256" key="3">
    <source>
        <dbReference type="ARBA" id="ARBA00022989"/>
    </source>
</evidence>
<dbReference type="Pfam" id="PF03168">
    <property type="entry name" value="LEA_2"/>
    <property type="match status" value="1"/>
</dbReference>
<gene>
    <name evidence="6" type="primary">LOC104604904</name>
</gene>
<dbReference type="FunCoup" id="A0A1U8ANM5">
    <property type="interactions" value="202"/>
</dbReference>
<dbReference type="OrthoDB" id="1914670at2759"/>
<dbReference type="KEGG" id="nnu:104604904"/>
<dbReference type="GO" id="GO:0009506">
    <property type="term" value="C:plasmodesma"/>
    <property type="evidence" value="ECO:0000318"/>
    <property type="project" value="GO_Central"/>
</dbReference>
<dbReference type="InterPro" id="IPR044839">
    <property type="entry name" value="NDR1-like"/>
</dbReference>
<sequence length="208" mass="23449">MPESPRCCRCCISFIFSAGLTTVFLWLNLHIDHPNYFIQNFQVPPLNLTAHDTRNATIAFNLKLANGNKDKGIYYDEVNIALYYGGINRTIALGNTSIPPFYQGHKKKAIKAQTMEARRFPLQTALKEVSNNRTVVFQVDLATAVRFKTIWWKTKRHRMSVGGDVHVNREGMTADNKDIELKSSGAEFGCYHTPAAMLALVVLLLILC</sequence>